<protein>
    <submittedName>
        <fullName evidence="1">Uncharacterized protein</fullName>
    </submittedName>
</protein>
<evidence type="ECO:0000313" key="2">
    <source>
        <dbReference type="Proteomes" id="UP000017836"/>
    </source>
</evidence>
<organism evidence="1 2">
    <name type="scientific">Amborella trichopoda</name>
    <dbReference type="NCBI Taxonomy" id="13333"/>
    <lineage>
        <taxon>Eukaryota</taxon>
        <taxon>Viridiplantae</taxon>
        <taxon>Streptophyta</taxon>
        <taxon>Embryophyta</taxon>
        <taxon>Tracheophyta</taxon>
        <taxon>Spermatophyta</taxon>
        <taxon>Magnoliopsida</taxon>
        <taxon>Amborellales</taxon>
        <taxon>Amborellaceae</taxon>
        <taxon>Amborella</taxon>
    </lineage>
</organism>
<dbReference type="HOGENOM" id="CLU_2309807_0_0_1"/>
<dbReference type="Gramene" id="ERM93670">
    <property type="protein sequence ID" value="ERM93670"/>
    <property type="gene ID" value="AMTR_s00004p00168450"/>
</dbReference>
<reference evidence="2" key="1">
    <citation type="journal article" date="2013" name="Science">
        <title>The Amborella genome and the evolution of flowering plants.</title>
        <authorList>
            <consortium name="Amborella Genome Project"/>
        </authorList>
    </citation>
    <scope>NUCLEOTIDE SEQUENCE [LARGE SCALE GENOMIC DNA]</scope>
</reference>
<keyword evidence="2" id="KW-1185">Reference proteome</keyword>
<dbReference type="AlphaFoldDB" id="W1NEY5"/>
<accession>W1NEY5</accession>
<dbReference type="EMBL" id="KI397628">
    <property type="protein sequence ID" value="ERM93670.1"/>
    <property type="molecule type" value="Genomic_DNA"/>
</dbReference>
<evidence type="ECO:0000313" key="1">
    <source>
        <dbReference type="EMBL" id="ERM93670.1"/>
    </source>
</evidence>
<dbReference type="Proteomes" id="UP000017836">
    <property type="component" value="Unassembled WGS sequence"/>
</dbReference>
<name>W1NEY5_AMBTC</name>
<proteinExistence type="predicted"/>
<gene>
    <name evidence="1" type="ORF">AMTR_s00004p00168450</name>
</gene>
<sequence length="100" mass="11264">MRNTKCATSSARTCTRGADTRNTKCATSSARTCTRTRVRGGRQYEVQTHPSSHALSAVLHKHLILLTDLKTRDSSRTRKFEALEFSYEQKLKAPEFSKST</sequence>